<evidence type="ECO:0000313" key="2">
    <source>
        <dbReference type="EMBL" id="OQW52050.1"/>
    </source>
</evidence>
<dbReference type="SUPFAM" id="SSF51735">
    <property type="entry name" value="NAD(P)-binding Rossmann-fold domains"/>
    <property type="match status" value="1"/>
</dbReference>
<dbReference type="CDD" id="cd08276">
    <property type="entry name" value="MDR7"/>
    <property type="match status" value="1"/>
</dbReference>
<feature type="domain" description="Enoyl reductase (ER)" evidence="1">
    <location>
        <begin position="11"/>
        <end position="336"/>
    </location>
</feature>
<dbReference type="AlphaFoldDB" id="A0A1W9HXE0"/>
<comment type="caution">
    <text evidence="2">The sequence shown here is derived from an EMBL/GenBank/DDBJ whole genome shotgun (WGS) entry which is preliminary data.</text>
</comment>
<organism evidence="2 3">
    <name type="scientific">Candidatus Raskinella chloraquaticus</name>
    <dbReference type="NCBI Taxonomy" id="1951219"/>
    <lineage>
        <taxon>Bacteria</taxon>
        <taxon>Pseudomonadati</taxon>
        <taxon>Pseudomonadota</taxon>
        <taxon>Alphaproteobacteria</taxon>
        <taxon>Hyphomicrobiales</taxon>
        <taxon>Phreatobacteraceae</taxon>
        <taxon>Candidatus Raskinella</taxon>
    </lineage>
</organism>
<dbReference type="InterPro" id="IPR011032">
    <property type="entry name" value="GroES-like_sf"/>
</dbReference>
<dbReference type="SMART" id="SM00829">
    <property type="entry name" value="PKS_ER"/>
    <property type="match status" value="1"/>
</dbReference>
<dbReference type="InterPro" id="IPR013154">
    <property type="entry name" value="ADH-like_N"/>
</dbReference>
<dbReference type="Gene3D" id="3.40.50.720">
    <property type="entry name" value="NAD(P)-binding Rossmann-like Domain"/>
    <property type="match status" value="1"/>
</dbReference>
<dbReference type="Pfam" id="PF00107">
    <property type="entry name" value="ADH_zinc_N"/>
    <property type="match status" value="1"/>
</dbReference>
<name>A0A1W9HXE0_9HYPH</name>
<proteinExistence type="predicted"/>
<dbReference type="Gene3D" id="3.90.180.10">
    <property type="entry name" value="Medium-chain alcohol dehydrogenases, catalytic domain"/>
    <property type="match status" value="1"/>
</dbReference>
<dbReference type="Proteomes" id="UP000192872">
    <property type="component" value="Unassembled WGS sequence"/>
</dbReference>
<dbReference type="InterPro" id="IPR052711">
    <property type="entry name" value="Zinc_ADH-like"/>
</dbReference>
<dbReference type="Pfam" id="PF08240">
    <property type="entry name" value="ADH_N"/>
    <property type="match status" value="1"/>
</dbReference>
<gene>
    <name evidence="2" type="ORF">A4S15_09490</name>
</gene>
<dbReference type="RefSeq" id="WP_376799741.1">
    <property type="nucleotide sequence ID" value="NZ_DBNB01000033.1"/>
</dbReference>
<reference evidence="2 3" key="1">
    <citation type="journal article" date="2017" name="Water Res.">
        <title>Comammox in drinking water systems.</title>
        <authorList>
            <person name="Wang Y."/>
            <person name="Ma L."/>
            <person name="Mao Y."/>
            <person name="Jiang X."/>
            <person name="Xia Y."/>
            <person name="Yu K."/>
            <person name="Li B."/>
            <person name="Zhang T."/>
        </authorList>
    </citation>
    <scope>NUCLEOTIDE SEQUENCE [LARGE SCALE GENOMIC DNA]</scope>
    <source>
        <strain evidence="2">SG_bin8</strain>
    </source>
</reference>
<dbReference type="InterPro" id="IPR013149">
    <property type="entry name" value="ADH-like_C"/>
</dbReference>
<dbReference type="PANTHER" id="PTHR45033:SF2">
    <property type="entry name" value="ZINC-TYPE ALCOHOL DEHYDROGENASE-LIKE PROTEIN C1773.06C"/>
    <property type="match status" value="1"/>
</dbReference>
<evidence type="ECO:0000259" key="1">
    <source>
        <dbReference type="SMART" id="SM00829"/>
    </source>
</evidence>
<dbReference type="STRING" id="1827387.A4S15_09490"/>
<dbReference type="InterPro" id="IPR020843">
    <property type="entry name" value="ER"/>
</dbReference>
<sequence length="343" mass="36342">MRVFQIEGDWGFDHLKLAERPKPVPVAGQVLIRMHAASLNARDLIVPVRGYGRATGELPLIPISDGVGTVVAVGDHVTRVKVGDRVCPTYFQGWISGEPTQERFATALGGPLDGVMTEYMCLSEQGIVRVPDYLTHEEAATLPCAALTAWSAIATHAATRPGDRVLVQGTGGVALFALAFAKLHGAHVTIISSSDDKLEQAQNLGADTTVNYSTTPEWSQVARKIAAERGGFDKIVEVGGEATLVQSIKSVRIGGTIALIGVLSGLSPTLPLGAVVTRQVRLQGVTVGHRDGFEAMLTAMAQHRLRPVIGKTFGFSDLKAALAETAKPTGLGKTIIRFDHDAA</sequence>
<dbReference type="SUPFAM" id="SSF50129">
    <property type="entry name" value="GroES-like"/>
    <property type="match status" value="1"/>
</dbReference>
<evidence type="ECO:0000313" key="3">
    <source>
        <dbReference type="Proteomes" id="UP000192872"/>
    </source>
</evidence>
<dbReference type="PANTHER" id="PTHR45033">
    <property type="match status" value="1"/>
</dbReference>
<accession>A0A1W9HXE0</accession>
<dbReference type="GO" id="GO:0016491">
    <property type="term" value="F:oxidoreductase activity"/>
    <property type="evidence" value="ECO:0007669"/>
    <property type="project" value="InterPro"/>
</dbReference>
<dbReference type="InterPro" id="IPR036291">
    <property type="entry name" value="NAD(P)-bd_dom_sf"/>
</dbReference>
<dbReference type="EMBL" id="LWDL01000016">
    <property type="protein sequence ID" value="OQW52050.1"/>
    <property type="molecule type" value="Genomic_DNA"/>
</dbReference>
<protein>
    <submittedName>
        <fullName evidence="2">NADPH:quinone oxidoreductase</fullName>
    </submittedName>
</protein>